<dbReference type="InterPro" id="IPR001959">
    <property type="entry name" value="Transposase"/>
</dbReference>
<reference evidence="3" key="2">
    <citation type="journal article" date="2014" name="ISME J.">
        <title>Microbial stratification in low pH oxic and suboxic macroscopic growths along an acid mine drainage.</title>
        <authorList>
            <person name="Mendez-Garcia C."/>
            <person name="Mesa V."/>
            <person name="Sprenger R.R."/>
            <person name="Richter M."/>
            <person name="Diez M.S."/>
            <person name="Solano J."/>
            <person name="Bargiela R."/>
            <person name="Golyshina O.V."/>
            <person name="Manteca A."/>
            <person name="Ramos J.L."/>
            <person name="Gallego J.R."/>
            <person name="Llorente I."/>
            <person name="Martins Dos Santos V.A."/>
            <person name="Jensen O.N."/>
            <person name="Pelaez A.I."/>
            <person name="Sanchez J."/>
            <person name="Ferrer M."/>
        </authorList>
    </citation>
    <scope>NUCLEOTIDE SEQUENCE</scope>
</reference>
<reference evidence="3" key="1">
    <citation type="submission" date="2013-08" db="EMBL/GenBank/DDBJ databases">
        <authorList>
            <person name="Mendez C."/>
            <person name="Richter M."/>
            <person name="Ferrer M."/>
            <person name="Sanchez J."/>
        </authorList>
    </citation>
    <scope>NUCLEOTIDE SEQUENCE</scope>
</reference>
<protein>
    <submittedName>
        <fullName evidence="3">Transposase (Probable), IS891/IS1136/IS1341 domain protein</fullName>
    </submittedName>
</protein>
<proteinExistence type="predicted"/>
<feature type="region of interest" description="Disordered" evidence="1">
    <location>
        <begin position="72"/>
        <end position="96"/>
    </location>
</feature>
<feature type="domain" description="Probable transposase IS891/IS1136/IS1341" evidence="2">
    <location>
        <begin position="20"/>
        <end position="96"/>
    </location>
</feature>
<comment type="caution">
    <text evidence="3">The sequence shown here is derived from an EMBL/GenBank/DDBJ whole genome shotgun (WGS) entry which is preliminary data.</text>
</comment>
<dbReference type="EMBL" id="AUZY01006088">
    <property type="protein sequence ID" value="EQD55404.1"/>
    <property type="molecule type" value="Genomic_DNA"/>
</dbReference>
<dbReference type="Pfam" id="PF01385">
    <property type="entry name" value="OrfB_IS605"/>
    <property type="match status" value="1"/>
</dbReference>
<sequence>RVKTCTVEREGDRWFAVLTYEAEDPTPPPASPPETPVGVDLGLTHLATLSTGEAVEAPKFFRRAEVLLKRQQRKLSRKHRGSHKWRKQATRVVRCH</sequence>
<evidence type="ECO:0000256" key="1">
    <source>
        <dbReference type="SAM" id="MobiDB-lite"/>
    </source>
</evidence>
<organism evidence="3">
    <name type="scientific">mine drainage metagenome</name>
    <dbReference type="NCBI Taxonomy" id="410659"/>
    <lineage>
        <taxon>unclassified sequences</taxon>
        <taxon>metagenomes</taxon>
        <taxon>ecological metagenomes</taxon>
    </lineage>
</organism>
<accession>T1BQ71</accession>
<feature type="non-terminal residue" evidence="3">
    <location>
        <position position="1"/>
    </location>
</feature>
<dbReference type="AlphaFoldDB" id="T1BQ71"/>
<evidence type="ECO:0000259" key="2">
    <source>
        <dbReference type="Pfam" id="PF01385"/>
    </source>
</evidence>
<gene>
    <name evidence="3" type="ORF">B1B_09245</name>
</gene>
<evidence type="ECO:0000313" key="3">
    <source>
        <dbReference type="EMBL" id="EQD55404.1"/>
    </source>
</evidence>
<name>T1BQ71_9ZZZZ</name>
<feature type="non-terminal residue" evidence="3">
    <location>
        <position position="96"/>
    </location>
</feature>